<sequence>MKENSTSNQNITRTGTHINCFRTYHLYISNVMFCSVDDSQVESGQTLFHIKITTGYDPEEWNEKSSLATAKIEYSFLLIMRKILSFTHNWT</sequence>
<accession>A0A9X8WL55</accession>
<reference evidence="1 2" key="1">
    <citation type="submission" date="2017-01" db="EMBL/GenBank/DDBJ databases">
        <authorList>
            <person name="Varghese N."/>
            <person name="Submissions S."/>
        </authorList>
    </citation>
    <scope>NUCLEOTIDE SEQUENCE [LARGE SCALE GENOMIC DNA]</scope>
    <source>
        <strain evidence="1 2">RUG2-6</strain>
    </source>
</reference>
<dbReference type="AlphaFoldDB" id="A0A9X8WL55"/>
<name>A0A9X8WL55_9BACI</name>
<evidence type="ECO:0000313" key="2">
    <source>
        <dbReference type="Proteomes" id="UP000185829"/>
    </source>
</evidence>
<gene>
    <name evidence="1" type="ORF">SAMN05878482_104228</name>
</gene>
<evidence type="ECO:0000313" key="1">
    <source>
        <dbReference type="EMBL" id="SIR55157.1"/>
    </source>
</evidence>
<comment type="caution">
    <text evidence="1">The sequence shown here is derived from an EMBL/GenBank/DDBJ whole genome shotgun (WGS) entry which is preliminary data.</text>
</comment>
<dbReference type="Proteomes" id="UP000185829">
    <property type="component" value="Unassembled WGS sequence"/>
</dbReference>
<proteinExistence type="predicted"/>
<dbReference type="EMBL" id="FTMX01000004">
    <property type="protein sequence ID" value="SIR55157.1"/>
    <property type="molecule type" value="Genomic_DNA"/>
</dbReference>
<protein>
    <submittedName>
        <fullName evidence="1">Uncharacterized protein</fullName>
    </submittedName>
</protein>
<organism evidence="1 2">
    <name type="scientific">Peribacillus simplex</name>
    <dbReference type="NCBI Taxonomy" id="1478"/>
    <lineage>
        <taxon>Bacteria</taxon>
        <taxon>Bacillati</taxon>
        <taxon>Bacillota</taxon>
        <taxon>Bacilli</taxon>
        <taxon>Bacillales</taxon>
        <taxon>Bacillaceae</taxon>
        <taxon>Peribacillus</taxon>
    </lineage>
</organism>